<dbReference type="Proteomes" id="UP000256780">
    <property type="component" value="Chromosome CBM2587_a"/>
</dbReference>
<dbReference type="AlphaFoldDB" id="A0A375BI35"/>
<organism evidence="1">
    <name type="scientific">Cupriavidus taiwanensis</name>
    <dbReference type="NCBI Taxonomy" id="164546"/>
    <lineage>
        <taxon>Bacteria</taxon>
        <taxon>Pseudomonadati</taxon>
        <taxon>Pseudomonadota</taxon>
        <taxon>Betaproteobacteria</taxon>
        <taxon>Burkholderiales</taxon>
        <taxon>Burkholderiaceae</taxon>
        <taxon>Cupriavidus</taxon>
    </lineage>
</organism>
<gene>
    <name evidence="1" type="ORF">CBM2587_A150089</name>
</gene>
<dbReference type="EMBL" id="OFSQ01000007">
    <property type="protein sequence ID" value="SOY46021.1"/>
    <property type="molecule type" value="Genomic_DNA"/>
</dbReference>
<accession>A0A375BI35</accession>
<sequence>MTFPRDAGVTRIGGGVYLRAAAIGKLLRRHPLAVSRVAAEAVQGAGDCARQVHRRRLPHHVSS</sequence>
<comment type="caution">
    <text evidence="1">The sequence shown here is derived from an EMBL/GenBank/DDBJ whole genome shotgun (WGS) entry which is preliminary data.</text>
</comment>
<protein>
    <submittedName>
        <fullName evidence="1">Uncharacterized protein</fullName>
    </submittedName>
</protein>
<name>A0A375BI35_9BURK</name>
<reference evidence="1" key="1">
    <citation type="submission" date="2018-01" db="EMBL/GenBank/DDBJ databases">
        <authorList>
            <person name="Clerissi C."/>
        </authorList>
    </citation>
    <scope>NUCLEOTIDE SEQUENCE</scope>
    <source>
        <strain evidence="1">Cupriavidus sp. LMG 19464</strain>
    </source>
</reference>
<evidence type="ECO:0000313" key="1">
    <source>
        <dbReference type="EMBL" id="SOY46021.1"/>
    </source>
</evidence>
<proteinExistence type="predicted"/>